<keyword evidence="2" id="KW-0472">Membrane</keyword>
<evidence type="ECO:0000313" key="6">
    <source>
        <dbReference type="Proteomes" id="UP000448762"/>
    </source>
</evidence>
<reference evidence="4 5" key="1">
    <citation type="submission" date="2017-05" db="EMBL/GenBank/DDBJ databases">
        <title>The Genome Sequence of Enterococcus faecium 7H8_DIV0219.</title>
        <authorList>
            <consortium name="The Broad Institute Genomics Platform"/>
            <consortium name="The Broad Institute Genomic Center for Infectious Diseases"/>
            <person name="Earl A."/>
            <person name="Manson A."/>
            <person name="Schwartman J."/>
            <person name="Gilmore M."/>
            <person name="Abouelleil A."/>
            <person name="Cao P."/>
            <person name="Chapman S."/>
            <person name="Cusick C."/>
            <person name="Shea T."/>
            <person name="Young S."/>
            <person name="Neafsey D."/>
            <person name="Nusbaum C."/>
            <person name="Birren B."/>
        </authorList>
    </citation>
    <scope>NUCLEOTIDE SEQUENCE [LARGE SCALE GENOMIC DNA]</scope>
    <source>
        <strain evidence="4 5">7H8_DIV0219</strain>
    </source>
</reference>
<dbReference type="RefSeq" id="WP_086311343.1">
    <property type="nucleotide sequence ID" value="NZ_JADBBV010000005.1"/>
</dbReference>
<accession>A0A242BFG7</accession>
<dbReference type="Proteomes" id="UP000448762">
    <property type="component" value="Unassembled WGS sequence"/>
</dbReference>
<feature type="compositionally biased region" description="Basic and acidic residues" evidence="1">
    <location>
        <begin position="97"/>
        <end position="124"/>
    </location>
</feature>
<evidence type="ECO:0000313" key="5">
    <source>
        <dbReference type="Proteomes" id="UP000194885"/>
    </source>
</evidence>
<keyword evidence="2" id="KW-0812">Transmembrane</keyword>
<dbReference type="InterPro" id="IPR024414">
    <property type="entry name" value="Uncharacterised_PrgI"/>
</dbReference>
<gene>
    <name evidence="4" type="ORF">A5810_001789</name>
    <name evidence="3" type="ORF">DTX73_10000</name>
</gene>
<sequence>MAVEVKVPKDIKEYKEKVIAGMTLKQLLCLSVAAGVNIVISLIFIAWLKIPMEITSWLMILSSIPIVSFGWFKRNGLTFEVYIKQFFKYHFSPGVRQKQETKMGEKSKKEEKEQTKETNIEANKDLGGQET</sequence>
<dbReference type="EMBL" id="QOVC01000007">
    <property type="protein sequence ID" value="KAA0690057.1"/>
    <property type="molecule type" value="Genomic_DNA"/>
</dbReference>
<evidence type="ECO:0000313" key="3">
    <source>
        <dbReference type="EMBL" id="KAA0690057.1"/>
    </source>
</evidence>
<dbReference type="AlphaFoldDB" id="A0A242BFG7"/>
<reference evidence="3 6" key="2">
    <citation type="submission" date="2018-07" db="EMBL/GenBank/DDBJ databases">
        <title>High quality draft genome sequencing of Enterococcus faecium exhibiting probiotic potential isolated from mucus of freshwater fish.</title>
        <authorList>
            <person name="El-Jeni R."/>
            <person name="Ghedira K."/>
            <person name="Abdelhak S."/>
            <person name="El-Bour M."/>
            <person name="Bouhaouala-Zahar B."/>
        </authorList>
    </citation>
    <scope>NUCLEOTIDE SEQUENCE [LARGE SCALE GENOMIC DNA]</scope>
    <source>
        <strain evidence="3 6">R.A73</strain>
    </source>
</reference>
<protein>
    <submittedName>
        <fullName evidence="3">PrgI family protein</fullName>
    </submittedName>
</protein>
<organism evidence="4 5">
    <name type="scientific">Enterococcus faecium</name>
    <name type="common">Streptococcus faecium</name>
    <dbReference type="NCBI Taxonomy" id="1352"/>
    <lineage>
        <taxon>Bacteria</taxon>
        <taxon>Bacillati</taxon>
        <taxon>Bacillota</taxon>
        <taxon>Bacilli</taxon>
        <taxon>Lactobacillales</taxon>
        <taxon>Enterococcaceae</taxon>
        <taxon>Enterococcus</taxon>
    </lineage>
</organism>
<proteinExistence type="predicted"/>
<feature type="transmembrane region" description="Helical" evidence="2">
    <location>
        <begin position="54"/>
        <end position="72"/>
    </location>
</feature>
<feature type="region of interest" description="Disordered" evidence="1">
    <location>
        <begin position="96"/>
        <end position="131"/>
    </location>
</feature>
<name>A0A242BFG7_ENTFC</name>
<evidence type="ECO:0000256" key="2">
    <source>
        <dbReference type="SAM" id="Phobius"/>
    </source>
</evidence>
<evidence type="ECO:0000313" key="4">
    <source>
        <dbReference type="EMBL" id="OTN93910.1"/>
    </source>
</evidence>
<dbReference type="Proteomes" id="UP000194885">
    <property type="component" value="Unassembled WGS sequence"/>
</dbReference>
<keyword evidence="2" id="KW-1133">Transmembrane helix</keyword>
<evidence type="ECO:0000256" key="1">
    <source>
        <dbReference type="SAM" id="MobiDB-lite"/>
    </source>
</evidence>
<dbReference type="EMBL" id="NGKW01000003">
    <property type="protein sequence ID" value="OTN93910.1"/>
    <property type="molecule type" value="Genomic_DNA"/>
</dbReference>
<comment type="caution">
    <text evidence="4">The sequence shown here is derived from an EMBL/GenBank/DDBJ whole genome shotgun (WGS) entry which is preliminary data.</text>
</comment>
<feature type="transmembrane region" description="Helical" evidence="2">
    <location>
        <begin position="27"/>
        <end position="48"/>
    </location>
</feature>
<dbReference type="Pfam" id="PF12666">
    <property type="entry name" value="PrgI"/>
    <property type="match status" value="1"/>
</dbReference>